<reference evidence="3" key="1">
    <citation type="submission" date="2025-05" db="UniProtKB">
        <authorList>
            <consortium name="RefSeq"/>
        </authorList>
    </citation>
    <scope>NUCLEOTIDE SEQUENCE [LARGE SCALE GENOMIC DNA]</scope>
</reference>
<evidence type="ECO:0000313" key="3">
    <source>
        <dbReference type="Proteomes" id="UP001652583"/>
    </source>
</evidence>
<evidence type="ECO:0000313" key="4">
    <source>
        <dbReference type="RefSeq" id="XP_026909563.1"/>
    </source>
</evidence>
<dbReference type="InterPro" id="IPR017874">
    <property type="entry name" value="CRIC_domain"/>
</dbReference>
<dbReference type="Pfam" id="PF10534">
    <property type="entry name" value="CRIC_ras_sig"/>
    <property type="match status" value="1"/>
</dbReference>
<feature type="region of interest" description="Disordered" evidence="1">
    <location>
        <begin position="1309"/>
        <end position="1407"/>
    </location>
</feature>
<evidence type="ECO:0000259" key="2">
    <source>
        <dbReference type="PROSITE" id="PS50105"/>
    </source>
</evidence>
<dbReference type="PROSITE" id="PS50105">
    <property type="entry name" value="SAM_DOMAIN"/>
    <property type="match status" value="1"/>
</dbReference>
<proteinExistence type="predicted"/>
<dbReference type="KEGG" id="aju:106983764"/>
<feature type="compositionally biased region" description="Basic and acidic residues" evidence="1">
    <location>
        <begin position="1119"/>
        <end position="1136"/>
    </location>
</feature>
<feature type="region of interest" description="Disordered" evidence="1">
    <location>
        <begin position="1117"/>
        <end position="1260"/>
    </location>
</feature>
<feature type="region of interest" description="Disordered" evidence="1">
    <location>
        <begin position="430"/>
        <end position="473"/>
    </location>
</feature>
<evidence type="ECO:0000256" key="1">
    <source>
        <dbReference type="SAM" id="MobiDB-lite"/>
    </source>
</evidence>
<dbReference type="SUPFAM" id="SSF47769">
    <property type="entry name" value="SAM/Pointed domain"/>
    <property type="match status" value="1"/>
</dbReference>
<feature type="compositionally biased region" description="Polar residues" evidence="1">
    <location>
        <begin position="1312"/>
        <end position="1336"/>
    </location>
</feature>
<organism evidence="3 4">
    <name type="scientific">Acinonyx jubatus</name>
    <name type="common">Cheetah</name>
    <dbReference type="NCBI Taxonomy" id="32536"/>
    <lineage>
        <taxon>Eukaryota</taxon>
        <taxon>Metazoa</taxon>
        <taxon>Chordata</taxon>
        <taxon>Craniata</taxon>
        <taxon>Vertebrata</taxon>
        <taxon>Euteleostomi</taxon>
        <taxon>Mammalia</taxon>
        <taxon>Eutheria</taxon>
        <taxon>Laurasiatheria</taxon>
        <taxon>Carnivora</taxon>
        <taxon>Feliformia</taxon>
        <taxon>Felidae</taxon>
        <taxon>Felinae</taxon>
        <taxon>Acinonyx</taxon>
    </lineage>
</organism>
<feature type="region of interest" description="Disordered" evidence="1">
    <location>
        <begin position="847"/>
        <end position="874"/>
    </location>
</feature>
<protein>
    <submittedName>
        <fullName evidence="4">Uncharacterized protein LOC106983764 isoform X1</fullName>
    </submittedName>
</protein>
<name>A0A6J1YXW2_ACIJB</name>
<feature type="compositionally biased region" description="Low complexity" evidence="1">
    <location>
        <begin position="1390"/>
        <end position="1404"/>
    </location>
</feature>
<feature type="compositionally biased region" description="Acidic residues" evidence="1">
    <location>
        <begin position="1137"/>
        <end position="1159"/>
    </location>
</feature>
<dbReference type="Pfam" id="PF00536">
    <property type="entry name" value="SAM_1"/>
    <property type="match status" value="1"/>
</dbReference>
<feature type="compositionally biased region" description="Basic and acidic residues" evidence="1">
    <location>
        <begin position="430"/>
        <end position="462"/>
    </location>
</feature>
<feature type="domain" description="SAM" evidence="2">
    <location>
        <begin position="16"/>
        <end position="81"/>
    </location>
</feature>
<dbReference type="InterPro" id="IPR013761">
    <property type="entry name" value="SAM/pointed_sf"/>
</dbReference>
<dbReference type="InterPro" id="IPR051566">
    <property type="entry name" value="CNKSR"/>
</dbReference>
<reference evidence="4" key="2">
    <citation type="submission" date="2025-08" db="UniProtKB">
        <authorList>
            <consortium name="RefSeq"/>
        </authorList>
    </citation>
    <scope>IDENTIFICATION</scope>
    <source>
        <tissue evidence="4">Blood</tissue>
    </source>
</reference>
<dbReference type="InterPro" id="IPR001660">
    <property type="entry name" value="SAM"/>
</dbReference>
<accession>A0A6J1YXW2</accession>
<dbReference type="SMART" id="SM00454">
    <property type="entry name" value="SAM"/>
    <property type="match status" value="1"/>
</dbReference>
<keyword evidence="3" id="KW-1185">Reference proteome</keyword>
<dbReference type="Proteomes" id="UP001652583">
    <property type="component" value="Chromosome X"/>
</dbReference>
<feature type="compositionally biased region" description="Low complexity" evidence="1">
    <location>
        <begin position="1346"/>
        <end position="1379"/>
    </location>
</feature>
<feature type="compositionally biased region" description="Polar residues" evidence="1">
    <location>
        <begin position="1234"/>
        <end position="1258"/>
    </location>
</feature>
<sequence length="1702" mass="189845">MAQSFNLFQQDPTVTSSPTEVRVWIEELNYNFLIYGEHFERAKINGEKLLNITRQKLNELGIIQTDHQDIILKAVANINKKNKVERQDMPGEDQNDKKMPTRFKKQSEHLEHAIDCVLVMISERRRARILHGINEQSPHNILTATLELINVVKMILNILERPPFDCMSEFSSLKSQLIKCITLLKHFSEQSYLSHEMESDMIDVCKSVNKICHYIFALPPDLTRMETQILAFLTPENKLSRMQVPITTTNSSSELIFSLQDVSLPIEIVPEKFEYFSPERLNTPSNEGAIVMSHDEGSKSETEASDTKISEISTGSLDYKSLQDLKIIESDTPWLESGSERCVIDSDSDRGIGLDSDLEQHSKDSDSIIWGMDSDSEKRLMDSNSVKHLQEAEKYQVASSSMKDLMESEQQLVGVEQCQMDSDSLKHWMDSDSEKCLADSDSEKYGLNSDSERPEMDSDSEKSPMASASVKHPLKAEKCQIASDSVKSLMESPKMLMETKQHWMLSASERYMIDSDMDRDEMDSASASSVCLMGEEKHQEKIRSKRYIMESDSEPCEMDSDSERYGLASTAVKCVMDAKTFQFSTDTEGCRMDSWSERHTNDLDSESPEMVSDSVKHTIKAENCQRASDLESLWMGLRFESKRCWTDSERQKLNFDYGRCWDSSGRYQFRSERIQHSSGKCRDDPQKRWDSFERHQIDPNSGKYLADSENKRHKNEFESERLMMDMAKEQCLIFENKRLQTDEDKKRYLITSDSEQEHKIVFHNERHPVYSENEAQRLGARKKDNRPQGFWRPVFLSSPFSQRKRTEEQKSVQQIDNRAVSRIHFVRYLSDDKIVRFKEVSPTLIGNHKSQQKLKEEHSQSLSDPNTFTDNKYHRNRRHKISVCKSCCKDYQFPQNFQSSQSQMNPLNLLNAEDYTSKVSALLCHPMSMSPQYAVHPKTHRNNTYSLDTGTPICSKCFMEIGNSPFHKCLVNSDDDSDPDSSLHLQIPLDSKYSLNLKSIRYHKTSWNSPLSRSLDPKHSVGFCCPLHREDSKYSLGSSSYLHCESCSAVQNHIGSTATHTFPMNPQNTMSSHSTLGPDNVINTSNVPGLENEGMFNLTAKLENEAKPDNDTKLITARSLKDKASANDEPLLKYETEHEDETDSEDEKDSEKEIDSEDENNTKDKKDPKDKSDPDDSDSKDSNAEHNADTNSGSDPGGDADPTGGADSNGDGDSNNGTDSNNEPDSNIDDATKNDANSKYSTDTDGGKHTINSDNTPGLDNCVDQDCTVNSSNGTSTNSTSVLQNGTGLNYTSCSNNGSGTNNATGSGNDICPNNGTSPNNRHGSKINISGLQNNAPDPKNIVSCPNSPDSSNNDSRLKINGPGLNNNSPGPNDNGSGLKIDPGSNYNVSPSSAISHNSAISSNKDADSTYDTKPTIAAGHNYAAVPNYDSDHDCVSRFTHAVGSIPLVNPNYIAKNSYAARHSSTTTTANVIDTSNTTSCSGAVSPSYTAGTNCASGINHDIRLIHAFESNFVTNSNYDATNTHNVHNSTSISNINNLSEPELEIGTSSSIPNIVYANSPTFAAGTNYTSTPESLITSEFSDSSKLGINYTVVDNHKFGACLKDSSGSMDSSSFNHTTKSKDVLDAKEVGFLKDLSRIQNTIGVKYPADLNFHSNSSIPLPIFDIIVEAEPPDVVKFAVSSGAVNLFFKWETSFLGIFNLK</sequence>
<dbReference type="PANTHER" id="PTHR12844:SF17">
    <property type="entry name" value="CONNECTOR ENHANCER OF KINASE SUPPRESSOR OF RAS 3"/>
    <property type="match status" value="1"/>
</dbReference>
<dbReference type="GeneID" id="106983764"/>
<dbReference type="Gene3D" id="1.10.150.50">
    <property type="entry name" value="Transcription Factor, Ets-1"/>
    <property type="match status" value="1"/>
</dbReference>
<feature type="compositionally biased region" description="Polar residues" evidence="1">
    <location>
        <begin position="860"/>
        <end position="870"/>
    </location>
</feature>
<feature type="compositionally biased region" description="Basic and acidic residues" evidence="1">
    <location>
        <begin position="1160"/>
        <end position="1188"/>
    </location>
</feature>
<dbReference type="PANTHER" id="PTHR12844">
    <property type="entry name" value="CONNECTOR ENCHANCER OF KINASE SUPPRESSOR OF RAS"/>
    <property type="match status" value="1"/>
</dbReference>
<gene>
    <name evidence="4" type="primary">LOC106983764</name>
</gene>
<dbReference type="RefSeq" id="XP_026909563.1">
    <property type="nucleotide sequence ID" value="XM_027053762.2"/>
</dbReference>
<feature type="compositionally biased region" description="Low complexity" evidence="1">
    <location>
        <begin position="1192"/>
        <end position="1221"/>
    </location>
</feature>